<sequence>MAMMSIQGTSIKITLTAEEKLWLSSYRHAAIDVNLIGLDSGSWGANRLATSPRRVWVGEGNFFRKLKGAPHA</sequence>
<gene>
    <name evidence="1" type="ORF">LCGC14_1216740</name>
</gene>
<proteinExistence type="predicted"/>
<accession>A0A0F9LGI8</accession>
<evidence type="ECO:0000313" key="1">
    <source>
        <dbReference type="EMBL" id="KKM92613.1"/>
    </source>
</evidence>
<dbReference type="AlphaFoldDB" id="A0A0F9LGI8"/>
<reference evidence="1" key="1">
    <citation type="journal article" date="2015" name="Nature">
        <title>Complex archaea that bridge the gap between prokaryotes and eukaryotes.</title>
        <authorList>
            <person name="Spang A."/>
            <person name="Saw J.H."/>
            <person name="Jorgensen S.L."/>
            <person name="Zaremba-Niedzwiedzka K."/>
            <person name="Martijn J."/>
            <person name="Lind A.E."/>
            <person name="van Eijk R."/>
            <person name="Schleper C."/>
            <person name="Guy L."/>
            <person name="Ettema T.J."/>
        </authorList>
    </citation>
    <scope>NUCLEOTIDE SEQUENCE</scope>
</reference>
<dbReference type="EMBL" id="LAZR01006369">
    <property type="protein sequence ID" value="KKM92613.1"/>
    <property type="molecule type" value="Genomic_DNA"/>
</dbReference>
<protein>
    <submittedName>
        <fullName evidence="1">Uncharacterized protein</fullName>
    </submittedName>
</protein>
<name>A0A0F9LGI8_9ZZZZ</name>
<organism evidence="1">
    <name type="scientific">marine sediment metagenome</name>
    <dbReference type="NCBI Taxonomy" id="412755"/>
    <lineage>
        <taxon>unclassified sequences</taxon>
        <taxon>metagenomes</taxon>
        <taxon>ecological metagenomes</taxon>
    </lineage>
</organism>
<comment type="caution">
    <text evidence="1">The sequence shown here is derived from an EMBL/GenBank/DDBJ whole genome shotgun (WGS) entry which is preliminary data.</text>
</comment>